<evidence type="ECO:0000259" key="10">
    <source>
        <dbReference type="PROSITE" id="PS50123"/>
    </source>
</evidence>
<dbReference type="InterPro" id="IPR000014">
    <property type="entry name" value="PAS"/>
</dbReference>
<evidence type="ECO:0000259" key="6">
    <source>
        <dbReference type="PROSITE" id="PS50109"/>
    </source>
</evidence>
<dbReference type="EMBL" id="CP089983">
    <property type="protein sequence ID" value="WXB06511.1"/>
    <property type="molecule type" value="Genomic_DNA"/>
</dbReference>
<dbReference type="InterPro" id="IPR000673">
    <property type="entry name" value="Sig_transdc_resp-reg_Me-estase"/>
</dbReference>
<keyword evidence="3" id="KW-0378">Hydrolase</keyword>
<evidence type="ECO:0000256" key="4">
    <source>
        <dbReference type="PROSITE-ProRule" id="PRU00169"/>
    </source>
</evidence>
<dbReference type="Pfam" id="PF03705">
    <property type="entry name" value="CheR_N"/>
    <property type="match status" value="1"/>
</dbReference>
<evidence type="ECO:0000259" key="9">
    <source>
        <dbReference type="PROSITE" id="PS50122"/>
    </source>
</evidence>
<dbReference type="Gene3D" id="3.30.565.10">
    <property type="entry name" value="Histidine kinase-like ATPase, C-terminal domain"/>
    <property type="match status" value="1"/>
</dbReference>
<dbReference type="Gene3D" id="3.40.50.2300">
    <property type="match status" value="1"/>
</dbReference>
<dbReference type="Pfam" id="PF08448">
    <property type="entry name" value="PAS_4"/>
    <property type="match status" value="1"/>
</dbReference>
<evidence type="ECO:0000259" key="8">
    <source>
        <dbReference type="PROSITE" id="PS50113"/>
    </source>
</evidence>
<dbReference type="PRINTS" id="PR00996">
    <property type="entry name" value="CHERMTFRASE"/>
</dbReference>
<dbReference type="PROSITE" id="PS50122">
    <property type="entry name" value="CHEB"/>
    <property type="match status" value="1"/>
</dbReference>
<dbReference type="InterPro" id="IPR029063">
    <property type="entry name" value="SAM-dependent_MTases_sf"/>
</dbReference>
<dbReference type="CDD" id="cd17580">
    <property type="entry name" value="REC_2_DhkD-like"/>
    <property type="match status" value="1"/>
</dbReference>
<comment type="catalytic activity">
    <reaction evidence="1">
        <text>ATP + protein L-histidine = ADP + protein N-phospho-L-histidine.</text>
        <dbReference type="EC" id="2.7.13.3"/>
    </reaction>
</comment>
<dbReference type="Proteomes" id="UP001374803">
    <property type="component" value="Chromosome"/>
</dbReference>
<feature type="domain" description="CheR-type methyltransferase" evidence="10">
    <location>
        <begin position="207"/>
        <end position="449"/>
    </location>
</feature>
<dbReference type="InterPro" id="IPR003594">
    <property type="entry name" value="HATPase_dom"/>
</dbReference>
<dbReference type="CDD" id="cd00082">
    <property type="entry name" value="HisKA"/>
    <property type="match status" value="1"/>
</dbReference>
<dbReference type="InterPro" id="IPR000700">
    <property type="entry name" value="PAS-assoc_C"/>
</dbReference>
<evidence type="ECO:0000313" key="11">
    <source>
        <dbReference type="EMBL" id="WXB06511.1"/>
    </source>
</evidence>
<sequence length="1311" mass="145614">MTSSSVLQPSPPFVVGIGASAGGLEALERFFDCLPNDTNMAFVVVQHLSPDFKSLMDELLARHTELPICLVEDGMTIEPNHVYLIPPKKEMIISGGKLLLSERDRQQELTLPIDVFFRSLAQDCRERAVAIVLSGGGTDGSRGIRDVFDSGGLVIVQDEESAQFDGMPRTARDAGVAHWVLAPGEMPRVLLEHAARPKGHPLSPEPSPSSLQSVYRLLEQEFAIDFTHYKPSTVTRRIERRLQLARAEHLDGYLERLKRERSELDILYRDLLIGVTRFFRNEEAFEVLEKRVLPEMLRRGPQDAPFRVWVAGCATGEEAYSLAILLHELASRAGNRPVKIFATDVHAGSLEIAARGMYDEEAVKNVAPARLERYFLPRGKGFQIVPEIRQMLVFAQHNVIKDAPFTRVDLVSCRNMLIYLQPAAQQKVLSLFHFGLNRGGVVFLGPSESPGALVHDFQPIDRYWRIFQKYSDVRIPVEARLKPARFADTSSLAPTSSVPGFGRQSFSHLLGTYDALLEAFMPPSLLVNERGELLHAFSGASRFLARRDGRQALDILEIVGPELKMVLVGGLKRALQETSPIVFKGVRIDDAQGLHKVTLRPIRGRAGSLPNVLISFEAAEGLLEHVPRSMEIDMGRVSEAHLAAMEAELSSTKENLQSAIEELETSNEELQAANEELLASNEELQSTNEELQSVNEELYTVNAEYQRKISELTELTNDMDNLLASTDVGAIFLDRDLKVRKFTPQIAEKFHLLPQDAGRSIETFKHTIDHPGLIADLKHVLATGERIERDLTTHHDNAFFLRILPYRAKGTVDGVVLTLIDVTGLKMAEDALFHERYLLNSLLGGVADAIYFKDASGRFIRANRPVQAFGAPGRDDEVLRSGQAQHEQLERHVRDDGGEGWDRATRLPLRDRQERIVGVIGIFRDVTEQKRAEEKIREAVRRRDQFLAMLSHELRNPLGAIVISTALLKETPAEDEARVRLMQILERQSQQMARLLDDLLEASRVTQNKIELRKQVVDLRASVRDAADAVRSMMDAHELQFDVQIDPQAMGVYGDPTRLQQIQVNLLSNAAKYTPRGGHVVLEAKADTEHAVIRVRDDGVGIAKEVLDTVFELFVQSKRTLDRSEGGLGLGLTLVRSLVDMHGGTVAAISDGEGKGAEFVVRLPLVREPVDKAQRTRQTAARSPRGSRVVVVEDNTDSRDMLCTLLKHAGFECRTAHDGPSGMALIENMKPDVAIIDLGLPGMNGFELARRLRRAKLSLYLVALTGYGQSADRMAALDAGFDEHVVKPVHADALLALLKGARGVSRSASAP</sequence>
<dbReference type="NCBIfam" id="TIGR00229">
    <property type="entry name" value="sensory_box"/>
    <property type="match status" value="1"/>
</dbReference>
<dbReference type="Gene3D" id="3.40.50.180">
    <property type="entry name" value="Methylesterase CheB, C-terminal domain"/>
    <property type="match status" value="1"/>
</dbReference>
<dbReference type="CDD" id="cd00075">
    <property type="entry name" value="HATPase"/>
    <property type="match status" value="1"/>
</dbReference>
<dbReference type="InterPro" id="IPR000780">
    <property type="entry name" value="CheR_MeTrfase"/>
</dbReference>
<feature type="modified residue" description="4-aspartylphosphate" evidence="4">
    <location>
        <position position="1237"/>
    </location>
</feature>
<dbReference type="InterPro" id="IPR003661">
    <property type="entry name" value="HisK_dim/P_dom"/>
</dbReference>
<evidence type="ECO:0000313" key="12">
    <source>
        <dbReference type="Proteomes" id="UP001374803"/>
    </source>
</evidence>
<dbReference type="SMART" id="SM00388">
    <property type="entry name" value="HisKA"/>
    <property type="match status" value="1"/>
</dbReference>
<feature type="domain" description="Histidine kinase" evidence="6">
    <location>
        <begin position="949"/>
        <end position="1167"/>
    </location>
</feature>
<feature type="active site" evidence="3">
    <location>
        <position position="139"/>
    </location>
</feature>
<dbReference type="Gene3D" id="1.10.287.2610">
    <property type="match status" value="1"/>
</dbReference>
<dbReference type="InterPro" id="IPR036890">
    <property type="entry name" value="HATPase_C_sf"/>
</dbReference>
<dbReference type="PROSITE" id="PS50109">
    <property type="entry name" value="HIS_KIN"/>
    <property type="match status" value="1"/>
</dbReference>
<dbReference type="SUPFAM" id="SSF55785">
    <property type="entry name" value="PYP-like sensor domain (PAS domain)"/>
    <property type="match status" value="2"/>
</dbReference>
<evidence type="ECO:0000256" key="3">
    <source>
        <dbReference type="PROSITE-ProRule" id="PRU00050"/>
    </source>
</evidence>
<feature type="domain" description="Response regulatory" evidence="7">
    <location>
        <begin position="1188"/>
        <end position="1302"/>
    </location>
</feature>
<dbReference type="SUPFAM" id="SSF55874">
    <property type="entry name" value="ATPase domain of HSP90 chaperone/DNA topoisomerase II/histidine kinase"/>
    <property type="match status" value="1"/>
</dbReference>
<evidence type="ECO:0000256" key="5">
    <source>
        <dbReference type="SAM" id="Coils"/>
    </source>
</evidence>
<dbReference type="SUPFAM" id="SSF53335">
    <property type="entry name" value="S-adenosyl-L-methionine-dependent methyltransferases"/>
    <property type="match status" value="1"/>
</dbReference>
<dbReference type="Pfam" id="PF01339">
    <property type="entry name" value="CheB_methylest"/>
    <property type="match status" value="1"/>
</dbReference>
<dbReference type="PANTHER" id="PTHR24422">
    <property type="entry name" value="CHEMOTAXIS PROTEIN METHYLTRANSFERASE"/>
    <property type="match status" value="1"/>
</dbReference>
<dbReference type="InterPro" id="IPR001789">
    <property type="entry name" value="Sig_transdc_resp-reg_receiver"/>
</dbReference>
<feature type="active site" evidence="3">
    <location>
        <position position="20"/>
    </location>
</feature>
<dbReference type="InterPro" id="IPR050903">
    <property type="entry name" value="Bact_Chemotaxis_MeTrfase"/>
</dbReference>
<evidence type="ECO:0000259" key="7">
    <source>
        <dbReference type="PROSITE" id="PS50110"/>
    </source>
</evidence>
<dbReference type="InterPro" id="IPR035909">
    <property type="entry name" value="CheB_C"/>
</dbReference>
<dbReference type="InterPro" id="IPR011006">
    <property type="entry name" value="CheY-like_superfamily"/>
</dbReference>
<dbReference type="SUPFAM" id="SSF47384">
    <property type="entry name" value="Homodimeric domain of signal transducing histidine kinase"/>
    <property type="match status" value="1"/>
</dbReference>
<dbReference type="Pfam" id="PF02518">
    <property type="entry name" value="HATPase_c"/>
    <property type="match status" value="1"/>
</dbReference>
<dbReference type="SMART" id="SM00138">
    <property type="entry name" value="MeTrc"/>
    <property type="match status" value="1"/>
</dbReference>
<dbReference type="Gene3D" id="3.30.450.20">
    <property type="entry name" value="PAS domain"/>
    <property type="match status" value="2"/>
</dbReference>
<dbReference type="InterPro" id="IPR013656">
    <property type="entry name" value="PAS_4"/>
</dbReference>
<organism evidence="11 12">
    <name type="scientific">Pendulispora rubella</name>
    <dbReference type="NCBI Taxonomy" id="2741070"/>
    <lineage>
        <taxon>Bacteria</taxon>
        <taxon>Pseudomonadati</taxon>
        <taxon>Myxococcota</taxon>
        <taxon>Myxococcia</taxon>
        <taxon>Myxococcales</taxon>
        <taxon>Sorangiineae</taxon>
        <taxon>Pendulisporaceae</taxon>
        <taxon>Pendulispora</taxon>
    </lineage>
</organism>
<dbReference type="SMART" id="SM00448">
    <property type="entry name" value="REC"/>
    <property type="match status" value="1"/>
</dbReference>
<dbReference type="InterPro" id="IPR022641">
    <property type="entry name" value="CheR_N"/>
</dbReference>
<dbReference type="CDD" id="cd16434">
    <property type="entry name" value="CheB-CheR_fusion"/>
    <property type="match status" value="1"/>
</dbReference>
<name>A0ABZ2L9M6_9BACT</name>
<keyword evidence="5" id="KW-0175">Coiled coil</keyword>
<evidence type="ECO:0000256" key="2">
    <source>
        <dbReference type="ARBA" id="ARBA00012438"/>
    </source>
</evidence>
<dbReference type="InterPro" id="IPR035965">
    <property type="entry name" value="PAS-like_dom_sf"/>
</dbReference>
<dbReference type="Pfam" id="PF13596">
    <property type="entry name" value="PAS_10"/>
    <property type="match status" value="1"/>
</dbReference>
<dbReference type="Pfam" id="PF01739">
    <property type="entry name" value="CheR"/>
    <property type="match status" value="1"/>
</dbReference>
<feature type="domain" description="CheB-type methylesterase" evidence="9">
    <location>
        <begin position="9"/>
        <end position="181"/>
    </location>
</feature>
<evidence type="ECO:0000256" key="1">
    <source>
        <dbReference type="ARBA" id="ARBA00000085"/>
    </source>
</evidence>
<feature type="active site" evidence="3">
    <location>
        <position position="47"/>
    </location>
</feature>
<dbReference type="PROSITE" id="PS50110">
    <property type="entry name" value="RESPONSE_REGULATORY"/>
    <property type="match status" value="1"/>
</dbReference>
<dbReference type="EC" id="2.7.13.3" evidence="2"/>
<feature type="domain" description="PAC" evidence="8">
    <location>
        <begin position="886"/>
        <end position="938"/>
    </location>
</feature>
<dbReference type="InterPro" id="IPR036097">
    <property type="entry name" value="HisK_dim/P_sf"/>
</dbReference>
<reference evidence="11" key="1">
    <citation type="submission" date="2021-12" db="EMBL/GenBank/DDBJ databases">
        <title>Discovery of the Pendulisporaceae a myxobacterial family with distinct sporulation behavior and unique specialized metabolism.</title>
        <authorList>
            <person name="Garcia R."/>
            <person name="Popoff A."/>
            <person name="Bader C.D."/>
            <person name="Loehr J."/>
            <person name="Walesch S."/>
            <person name="Walt C."/>
            <person name="Boldt J."/>
            <person name="Bunk B."/>
            <person name="Haeckl F.J.F.P.J."/>
            <person name="Gunesch A.P."/>
            <person name="Birkelbach J."/>
            <person name="Nuebel U."/>
            <person name="Pietschmann T."/>
            <person name="Bach T."/>
            <person name="Mueller R."/>
        </authorList>
    </citation>
    <scope>NUCLEOTIDE SEQUENCE</scope>
    <source>
        <strain evidence="11">MSr11367</strain>
    </source>
</reference>
<dbReference type="PANTHER" id="PTHR24422:SF27">
    <property type="entry name" value="PROTEIN-GLUTAMATE O-METHYLTRANSFERASE"/>
    <property type="match status" value="1"/>
</dbReference>
<dbReference type="Pfam" id="PF00072">
    <property type="entry name" value="Response_reg"/>
    <property type="match status" value="1"/>
</dbReference>
<dbReference type="Pfam" id="PF00512">
    <property type="entry name" value="HisKA"/>
    <property type="match status" value="1"/>
</dbReference>
<protein>
    <recommendedName>
        <fullName evidence="2">histidine kinase</fullName>
        <ecNumber evidence="2">2.7.13.3</ecNumber>
    </recommendedName>
</protein>
<proteinExistence type="predicted"/>
<keyword evidence="3" id="KW-0145">Chemotaxis</keyword>
<dbReference type="InterPro" id="IPR005467">
    <property type="entry name" value="His_kinase_dom"/>
</dbReference>
<dbReference type="SUPFAM" id="SSF52172">
    <property type="entry name" value="CheY-like"/>
    <property type="match status" value="1"/>
</dbReference>
<keyword evidence="4" id="KW-0597">Phosphoprotein</keyword>
<accession>A0ABZ2L9M6</accession>
<feature type="coiled-coil region" evidence="5">
    <location>
        <begin position="642"/>
        <end position="725"/>
    </location>
</feature>
<dbReference type="SUPFAM" id="SSF52738">
    <property type="entry name" value="Methylesterase CheB, C-terminal domain"/>
    <property type="match status" value="1"/>
</dbReference>
<dbReference type="SUPFAM" id="SSF47757">
    <property type="entry name" value="Chemotaxis receptor methyltransferase CheR, N-terminal domain"/>
    <property type="match status" value="1"/>
</dbReference>
<dbReference type="Gene3D" id="3.40.50.150">
    <property type="entry name" value="Vaccinia Virus protein VP39"/>
    <property type="match status" value="1"/>
</dbReference>
<keyword evidence="12" id="KW-1185">Reference proteome</keyword>
<gene>
    <name evidence="11" type="ORF">LVJ94_04535</name>
</gene>
<dbReference type="RefSeq" id="WP_394836159.1">
    <property type="nucleotide sequence ID" value="NZ_CP089929.1"/>
</dbReference>
<dbReference type="Gene3D" id="1.10.287.130">
    <property type="match status" value="1"/>
</dbReference>
<dbReference type="InterPro" id="IPR022642">
    <property type="entry name" value="CheR_C"/>
</dbReference>
<dbReference type="SMART" id="SM00387">
    <property type="entry name" value="HATPase_c"/>
    <property type="match status" value="1"/>
</dbReference>
<dbReference type="PROSITE" id="PS50113">
    <property type="entry name" value="PAC"/>
    <property type="match status" value="1"/>
</dbReference>
<dbReference type="PROSITE" id="PS50123">
    <property type="entry name" value="CHER"/>
    <property type="match status" value="1"/>
</dbReference>